<comment type="caution">
    <text evidence="1">The sequence shown here is derived from an EMBL/GenBank/DDBJ whole genome shotgun (WGS) entry which is preliminary data.</text>
</comment>
<accession>A0AAV4VLE0</accession>
<evidence type="ECO:0000313" key="1">
    <source>
        <dbReference type="EMBL" id="GIY70666.1"/>
    </source>
</evidence>
<name>A0AAV4VLE0_9ARAC</name>
<dbReference type="AlphaFoldDB" id="A0AAV4VLE0"/>
<reference evidence="1 2" key="1">
    <citation type="submission" date="2021-06" db="EMBL/GenBank/DDBJ databases">
        <title>Caerostris darwini draft genome.</title>
        <authorList>
            <person name="Kono N."/>
            <person name="Arakawa K."/>
        </authorList>
    </citation>
    <scope>NUCLEOTIDE SEQUENCE [LARGE SCALE GENOMIC DNA]</scope>
</reference>
<gene>
    <name evidence="1" type="ORF">CDAR_189801</name>
</gene>
<dbReference type="EMBL" id="BPLQ01013215">
    <property type="protein sequence ID" value="GIY70666.1"/>
    <property type="molecule type" value="Genomic_DNA"/>
</dbReference>
<dbReference type="Proteomes" id="UP001054837">
    <property type="component" value="Unassembled WGS sequence"/>
</dbReference>
<organism evidence="1 2">
    <name type="scientific">Caerostris darwini</name>
    <dbReference type="NCBI Taxonomy" id="1538125"/>
    <lineage>
        <taxon>Eukaryota</taxon>
        <taxon>Metazoa</taxon>
        <taxon>Ecdysozoa</taxon>
        <taxon>Arthropoda</taxon>
        <taxon>Chelicerata</taxon>
        <taxon>Arachnida</taxon>
        <taxon>Araneae</taxon>
        <taxon>Araneomorphae</taxon>
        <taxon>Entelegynae</taxon>
        <taxon>Araneoidea</taxon>
        <taxon>Araneidae</taxon>
        <taxon>Caerostris</taxon>
    </lineage>
</organism>
<sequence length="113" mass="12893">MGVPLEPSCTELSQVSLSPLNSPTIFQKLGLFLRLTSFLHLMLRIQLQPSLCPIQQLPRQTLINSTVGIIRVNINVSSNLEQQYERVFENLETGRELTLYEPLQALSIDYTYE</sequence>
<evidence type="ECO:0000313" key="2">
    <source>
        <dbReference type="Proteomes" id="UP001054837"/>
    </source>
</evidence>
<proteinExistence type="predicted"/>
<keyword evidence="2" id="KW-1185">Reference proteome</keyword>
<protein>
    <submittedName>
        <fullName evidence="1">Uncharacterized protein</fullName>
    </submittedName>
</protein>